<dbReference type="InterPro" id="IPR039426">
    <property type="entry name" value="TonB-dep_rcpt-like"/>
</dbReference>
<feature type="domain" description="TonB-dependent receptor plug" evidence="11">
    <location>
        <begin position="226"/>
        <end position="346"/>
    </location>
</feature>
<dbReference type="GO" id="GO:0009279">
    <property type="term" value="C:cell outer membrane"/>
    <property type="evidence" value="ECO:0007669"/>
    <property type="project" value="UniProtKB-SubCell"/>
</dbReference>
<dbReference type="Pfam" id="PF13715">
    <property type="entry name" value="CarbopepD_reg_2"/>
    <property type="match status" value="1"/>
</dbReference>
<reference evidence="12 13" key="1">
    <citation type="journal article" date="2010" name="Stand. Genomic Sci.">
        <title>Complete genome sequence of Cellulophaga algicola type strain (IC166).</title>
        <authorList>
            <person name="Abt B."/>
            <person name="Lu M."/>
            <person name="Misra M."/>
            <person name="Han C."/>
            <person name="Nolan M."/>
            <person name="Lucas S."/>
            <person name="Hammon N."/>
            <person name="Deshpande S."/>
            <person name="Cheng J.F."/>
            <person name="Tapia R."/>
            <person name="Goodwin L."/>
            <person name="Pitluck S."/>
            <person name="Liolios K."/>
            <person name="Pagani I."/>
            <person name="Ivanova N."/>
            <person name="Mavromatis K."/>
            <person name="Ovchinikova G."/>
            <person name="Pati A."/>
            <person name="Chen A."/>
            <person name="Palaniappan K."/>
            <person name="Land M."/>
            <person name="Hauser L."/>
            <person name="Chang Y.J."/>
            <person name="Jeffries C.D."/>
            <person name="Detter J.C."/>
            <person name="Brambilla E."/>
            <person name="Rohde M."/>
            <person name="Tindall B.J."/>
            <person name="Goker M."/>
            <person name="Woyke T."/>
            <person name="Bristow J."/>
            <person name="Eisen J.A."/>
            <person name="Markowitz V."/>
            <person name="Hugenholtz P."/>
            <person name="Kyrpides N.C."/>
            <person name="Klenk H.P."/>
            <person name="Lapidus A."/>
        </authorList>
    </citation>
    <scope>NUCLEOTIDE SEQUENCE [LARGE SCALE GENOMIC DNA]</scope>
    <source>
        <strain evidence="13">DSM 14237 / IC166 / ACAM 630</strain>
    </source>
</reference>
<keyword evidence="12" id="KW-0675">Receptor</keyword>
<protein>
    <submittedName>
        <fullName evidence="12">TonB-dependent receptor plug</fullName>
    </submittedName>
</protein>
<dbReference type="CDD" id="cd01347">
    <property type="entry name" value="ligand_gated_channel"/>
    <property type="match status" value="1"/>
</dbReference>
<dbReference type="STRING" id="688270.Celal_4198"/>
<evidence type="ECO:0000259" key="10">
    <source>
        <dbReference type="Pfam" id="PF00593"/>
    </source>
</evidence>
<dbReference type="InterPro" id="IPR012910">
    <property type="entry name" value="Plug_dom"/>
</dbReference>
<comment type="similarity">
    <text evidence="8 9">Belongs to the TonB-dependent receptor family.</text>
</comment>
<dbReference type="Gene3D" id="2.40.170.20">
    <property type="entry name" value="TonB-dependent receptor, beta-barrel domain"/>
    <property type="match status" value="1"/>
</dbReference>
<evidence type="ECO:0000313" key="12">
    <source>
        <dbReference type="EMBL" id="ADV51440.1"/>
    </source>
</evidence>
<dbReference type="PROSITE" id="PS52016">
    <property type="entry name" value="TONB_DEPENDENT_REC_3"/>
    <property type="match status" value="1"/>
</dbReference>
<evidence type="ECO:0000256" key="2">
    <source>
        <dbReference type="ARBA" id="ARBA00022448"/>
    </source>
</evidence>
<dbReference type="SUPFAM" id="SSF56935">
    <property type="entry name" value="Porins"/>
    <property type="match status" value="1"/>
</dbReference>
<sequence length="1016" mass="110676">MNGRTPTKILLLFIYVVTQINYVTANEPINIEKEDAKIALATFLDEISKKHTVYFTYNPEILSGSSLNPKEYNYDKLDKIITKLEEKTSFDFEYLGNKYYAVYGKKNERSILEKVKVRKSQEVNTSLSFLALQNSVSGKITDQDGIPLAGANIIEKGTTNGTTTDFDGNYSIPVGDDATLVFSYIGYNTTEQKIAGRTTINVNLNEGEQLDEIIMVGNRSKPRTAIESAVPIDNIGVAELKSTGQPTVDKMLTYKVPSFNSTNQTVSDATAHFDPADLRGLGPSRTLVLINGKRKNQSALVYINDTPGKGEVGTDFKSIPAAAIERIEVLRDGASAQYGSDAIAGVINMVLKKGVEFTSVSANTGITTEGDGFNFGVDLNSSLTIGDNGGYLNLTLAFYNQNKTDRSGTPGGDGLFGGLYNSGQIPIQAADGFLASDGQIATGSQILNGETDWQRQHPDQGAIVGQPEYSKADIFFNAGVPFKNGNGEFYAFGGFDYRVGTSFALYRTPFWPGVPGQNSPENNPLFDGNGQYQGFQPTFETDIRDNNFSVGIKTKLLGFNVDLSGTYGRNAVDYTVSNSINPALGANSPTTFDVGAYTFSNTLSNLDFSRGFNTLNIGFGAEIRKERFTAIAGEPASYVSGGVQSFPGLQPSNAVIADRNNFGVYGDLEWDITEAFLIGGAIRFEDFSDFGSNSSWKVSSRYLFGESKGAVRASYSTGFRAPSLHQIYLSNVQTLVSGNTISNQGTFNNVDPVIRDGLGVPQLTAETSKNISAGLTYKITNDFTLALDYYNVKMDDRVLFTGEIGFDGDNATTNPVEQILLDNSITSLKFFVNAVNTTTNGVDLVASYKNISMAGGYLNTTLSANYNKTEIKGEINAPTIFTENGYDIFNRKEKSRIISARPKSKILLGLDYTIKDLTFVFNNTYFGEVTWQHATDIDKDQTFSGKIITDLILNYNFSSKISANVGVNNLLNVYPDEIDNKGDASTDLGGRFKYPWEVNQFGFNGTTLSAGINFKF</sequence>
<dbReference type="OrthoDB" id="9805434at2"/>
<keyword evidence="4 8" id="KW-0812">Transmembrane</keyword>
<dbReference type="KEGG" id="cao:Celal_4198"/>
<evidence type="ECO:0000256" key="5">
    <source>
        <dbReference type="ARBA" id="ARBA00023077"/>
    </source>
</evidence>
<dbReference type="Proteomes" id="UP000008634">
    <property type="component" value="Chromosome"/>
</dbReference>
<dbReference type="Pfam" id="PF00593">
    <property type="entry name" value="TonB_dep_Rec_b-barrel"/>
    <property type="match status" value="1"/>
</dbReference>
<evidence type="ECO:0000256" key="4">
    <source>
        <dbReference type="ARBA" id="ARBA00022692"/>
    </source>
</evidence>
<organism evidence="12 13">
    <name type="scientific">Cellulophaga algicola (strain DSM 14237 / IC166 / ACAM 630)</name>
    <dbReference type="NCBI Taxonomy" id="688270"/>
    <lineage>
        <taxon>Bacteria</taxon>
        <taxon>Pseudomonadati</taxon>
        <taxon>Bacteroidota</taxon>
        <taxon>Flavobacteriia</taxon>
        <taxon>Flavobacteriales</taxon>
        <taxon>Flavobacteriaceae</taxon>
        <taxon>Cellulophaga</taxon>
    </lineage>
</organism>
<dbReference type="Gene3D" id="2.170.130.10">
    <property type="entry name" value="TonB-dependent receptor, plug domain"/>
    <property type="match status" value="1"/>
</dbReference>
<dbReference type="InterPro" id="IPR000531">
    <property type="entry name" value="Beta-barrel_TonB"/>
</dbReference>
<evidence type="ECO:0000256" key="3">
    <source>
        <dbReference type="ARBA" id="ARBA00022452"/>
    </source>
</evidence>
<evidence type="ECO:0000256" key="7">
    <source>
        <dbReference type="ARBA" id="ARBA00023237"/>
    </source>
</evidence>
<dbReference type="AlphaFoldDB" id="E6XFG7"/>
<dbReference type="InterPro" id="IPR008969">
    <property type="entry name" value="CarboxyPept-like_regulatory"/>
</dbReference>
<dbReference type="PANTHER" id="PTHR47234">
    <property type="match status" value="1"/>
</dbReference>
<evidence type="ECO:0000256" key="9">
    <source>
        <dbReference type="RuleBase" id="RU003357"/>
    </source>
</evidence>
<evidence type="ECO:0000259" key="11">
    <source>
        <dbReference type="Pfam" id="PF07715"/>
    </source>
</evidence>
<keyword evidence="13" id="KW-1185">Reference proteome</keyword>
<dbReference type="SUPFAM" id="SSF49464">
    <property type="entry name" value="Carboxypeptidase regulatory domain-like"/>
    <property type="match status" value="1"/>
</dbReference>
<evidence type="ECO:0000256" key="6">
    <source>
        <dbReference type="ARBA" id="ARBA00023136"/>
    </source>
</evidence>
<dbReference type="Gene3D" id="2.60.40.1120">
    <property type="entry name" value="Carboxypeptidase-like, regulatory domain"/>
    <property type="match status" value="1"/>
</dbReference>
<dbReference type="HOGENOM" id="CLU_010745_1_1_10"/>
<dbReference type="EMBL" id="CP002453">
    <property type="protein sequence ID" value="ADV51440.1"/>
    <property type="molecule type" value="Genomic_DNA"/>
</dbReference>
<dbReference type="InterPro" id="IPR037066">
    <property type="entry name" value="Plug_dom_sf"/>
</dbReference>
<proteinExistence type="inferred from homology"/>
<dbReference type="PANTHER" id="PTHR47234:SF3">
    <property type="entry name" value="SECRETIN_TONB SHORT N-TERMINAL DOMAIN-CONTAINING PROTEIN"/>
    <property type="match status" value="1"/>
</dbReference>
<keyword evidence="6 8" id="KW-0472">Membrane</keyword>
<evidence type="ECO:0000313" key="13">
    <source>
        <dbReference type="Proteomes" id="UP000008634"/>
    </source>
</evidence>
<gene>
    <name evidence="12" type="ordered locus">Celal_4198</name>
</gene>
<keyword evidence="3 8" id="KW-1134">Transmembrane beta strand</keyword>
<keyword evidence="2 8" id="KW-0813">Transport</keyword>
<keyword evidence="5 9" id="KW-0798">TonB box</keyword>
<evidence type="ECO:0000256" key="8">
    <source>
        <dbReference type="PROSITE-ProRule" id="PRU01360"/>
    </source>
</evidence>
<comment type="subcellular location">
    <subcellularLocation>
        <location evidence="1 8">Cell outer membrane</location>
        <topology evidence="1 8">Multi-pass membrane protein</topology>
    </subcellularLocation>
</comment>
<evidence type="ECO:0000256" key="1">
    <source>
        <dbReference type="ARBA" id="ARBA00004571"/>
    </source>
</evidence>
<feature type="domain" description="TonB-dependent receptor-like beta-barrel" evidence="10">
    <location>
        <begin position="496"/>
        <end position="970"/>
    </location>
</feature>
<dbReference type="Pfam" id="PF07715">
    <property type="entry name" value="Plug"/>
    <property type="match status" value="1"/>
</dbReference>
<dbReference type="eggNOG" id="COG4771">
    <property type="taxonomic scope" value="Bacteria"/>
</dbReference>
<name>E6XFG7_CELAD</name>
<keyword evidence="7 8" id="KW-0998">Cell outer membrane</keyword>
<dbReference type="RefSeq" id="WP_013552888.1">
    <property type="nucleotide sequence ID" value="NC_014934.1"/>
</dbReference>
<dbReference type="InterPro" id="IPR036942">
    <property type="entry name" value="Beta-barrel_TonB_sf"/>
</dbReference>
<accession>E6XFG7</accession>